<evidence type="ECO:0000256" key="3">
    <source>
        <dbReference type="ARBA" id="ARBA00022989"/>
    </source>
</evidence>
<dbReference type="PANTHER" id="PTHR22950:SF700">
    <property type="entry name" value="AMINO ACID TRANSPORTER TRANSMEMBRANE DOMAIN-CONTAINING PROTEIN"/>
    <property type="match status" value="1"/>
</dbReference>
<feature type="transmembrane region" description="Helical" evidence="5">
    <location>
        <begin position="380"/>
        <end position="402"/>
    </location>
</feature>
<dbReference type="GO" id="GO:0015179">
    <property type="term" value="F:L-amino acid transmembrane transporter activity"/>
    <property type="evidence" value="ECO:0007669"/>
    <property type="project" value="TreeGrafter"/>
</dbReference>
<dbReference type="Pfam" id="PF01490">
    <property type="entry name" value="Aa_trans"/>
    <property type="match status" value="3"/>
</dbReference>
<keyword evidence="2 5" id="KW-0812">Transmembrane</keyword>
<keyword evidence="3 5" id="KW-1133">Transmembrane helix</keyword>
<evidence type="ECO:0000256" key="1">
    <source>
        <dbReference type="ARBA" id="ARBA00004141"/>
    </source>
</evidence>
<keyword evidence="8" id="KW-1185">Reference proteome</keyword>
<name>A0AAN8IYA6_PATCE</name>
<feature type="transmembrane region" description="Helical" evidence="5">
    <location>
        <begin position="422"/>
        <end position="443"/>
    </location>
</feature>
<feature type="transmembrane region" description="Helical" evidence="5">
    <location>
        <begin position="568"/>
        <end position="590"/>
    </location>
</feature>
<feature type="transmembrane region" description="Helical" evidence="5">
    <location>
        <begin position="282"/>
        <end position="299"/>
    </location>
</feature>
<feature type="domain" description="Amino acid transporter transmembrane" evidence="6">
    <location>
        <begin position="111"/>
        <end position="168"/>
    </location>
</feature>
<comment type="caution">
    <text evidence="7">The sequence shown here is derived from an EMBL/GenBank/DDBJ whole genome shotgun (WGS) entry which is preliminary data.</text>
</comment>
<feature type="transmembrane region" description="Helical" evidence="5">
    <location>
        <begin position="311"/>
        <end position="329"/>
    </location>
</feature>
<accession>A0AAN8IYA6</accession>
<feature type="transmembrane region" description="Helical" evidence="5">
    <location>
        <begin position="36"/>
        <end position="59"/>
    </location>
</feature>
<gene>
    <name evidence="7" type="ORF">SNE40_020164</name>
</gene>
<proteinExistence type="predicted"/>
<dbReference type="Proteomes" id="UP001347796">
    <property type="component" value="Unassembled WGS sequence"/>
</dbReference>
<feature type="transmembrane region" description="Helical" evidence="5">
    <location>
        <begin position="130"/>
        <end position="153"/>
    </location>
</feature>
<feature type="transmembrane region" description="Helical" evidence="5">
    <location>
        <begin position="507"/>
        <end position="523"/>
    </location>
</feature>
<evidence type="ECO:0000256" key="5">
    <source>
        <dbReference type="SAM" id="Phobius"/>
    </source>
</evidence>
<keyword evidence="4 5" id="KW-0472">Membrane</keyword>
<evidence type="ECO:0000259" key="6">
    <source>
        <dbReference type="Pfam" id="PF01490"/>
    </source>
</evidence>
<protein>
    <recommendedName>
        <fullName evidence="6">Amino acid transporter transmembrane domain-containing protein</fullName>
    </recommendedName>
</protein>
<feature type="transmembrane region" description="Helical" evidence="5">
    <location>
        <begin position="529"/>
        <end position="547"/>
    </location>
</feature>
<dbReference type="AlphaFoldDB" id="A0AAN8IYA6"/>
<evidence type="ECO:0000256" key="4">
    <source>
        <dbReference type="ARBA" id="ARBA00023136"/>
    </source>
</evidence>
<organism evidence="7 8">
    <name type="scientific">Patella caerulea</name>
    <name type="common">Rayed Mediterranean limpet</name>
    <dbReference type="NCBI Taxonomy" id="87958"/>
    <lineage>
        <taxon>Eukaryota</taxon>
        <taxon>Metazoa</taxon>
        <taxon>Spiralia</taxon>
        <taxon>Lophotrochozoa</taxon>
        <taxon>Mollusca</taxon>
        <taxon>Gastropoda</taxon>
        <taxon>Patellogastropoda</taxon>
        <taxon>Patelloidea</taxon>
        <taxon>Patellidae</taxon>
        <taxon>Patella</taxon>
    </lineage>
</organism>
<feature type="domain" description="Amino acid transporter transmembrane" evidence="6">
    <location>
        <begin position="21"/>
        <end position="76"/>
    </location>
</feature>
<evidence type="ECO:0000256" key="2">
    <source>
        <dbReference type="ARBA" id="ARBA00022692"/>
    </source>
</evidence>
<dbReference type="GO" id="GO:0005774">
    <property type="term" value="C:vacuolar membrane"/>
    <property type="evidence" value="ECO:0007669"/>
    <property type="project" value="TreeGrafter"/>
</dbReference>
<dbReference type="EMBL" id="JAZGQO010000015">
    <property type="protein sequence ID" value="KAK6169035.1"/>
    <property type="molecule type" value="Genomic_DNA"/>
</dbReference>
<evidence type="ECO:0000313" key="8">
    <source>
        <dbReference type="Proteomes" id="UP001347796"/>
    </source>
</evidence>
<evidence type="ECO:0000313" key="7">
    <source>
        <dbReference type="EMBL" id="KAK6169035.1"/>
    </source>
</evidence>
<dbReference type="InterPro" id="IPR013057">
    <property type="entry name" value="AA_transpt_TM"/>
</dbReference>
<feature type="domain" description="Amino acid transporter transmembrane" evidence="6">
    <location>
        <begin position="284"/>
        <end position="585"/>
    </location>
</feature>
<sequence>MEEGTPTSSGSNRQIKWHTNVSDFANMVKAFIGSNYLSISFAFSQSGLVAGMIGLFLIASVTDHCCHLIVKCKNLAIKKVLREHRKQLLGDIDEQEEEDGDRDEYFSEMKAKMKRSLTYGDVGQIALGNIGLYIVNACILLTQFGFCVGYFILIGNTIYSMFPLATCDILRNSTNQSFINMSNCKTNSIIQSGLPKDLQKFHLVTEDMSLHASHPQLALLDNLKREVSRFPDLNLTNLSHPETSGNSSLLDDDGLENSLMLGENNSSWTVLSKHVYTSTAPLLQYLVLIPLPIFIAFSYMRNIRHLGPVSVAANISILIGCVSVTVFLLDGFTLSKTYKLLVNMEGLPVFFGMVTGAFEGIGTVIPIESSMVGNRHLFSGFLHGAILFLSVVLSFFGIFGYLRFGVDVAQMINGNLPLGSAFSLTVNLCLCIGVVLTFPLMLYPVIELMEIYTFTDGRICGPKKVCVSEDEGLVTSDDSQPLIGDKTSVLPVAAVVSPRIPAWKRNILRTLLVFMAAGLAVLFRNNFAYILAFVGAIGSSLLAYILPCIFHIKLHWSNMSIFIKFKDILLIIVGSCCSIVSCYSVVVRIVNNT</sequence>
<feature type="transmembrane region" description="Helical" evidence="5">
    <location>
        <begin position="349"/>
        <end position="368"/>
    </location>
</feature>
<reference evidence="7 8" key="1">
    <citation type="submission" date="2024-01" db="EMBL/GenBank/DDBJ databases">
        <title>The genome of the rayed Mediterranean limpet Patella caerulea (Linnaeus, 1758).</title>
        <authorList>
            <person name="Anh-Thu Weber A."/>
            <person name="Halstead-Nussloch G."/>
        </authorList>
    </citation>
    <scope>NUCLEOTIDE SEQUENCE [LARGE SCALE GENOMIC DNA]</scope>
    <source>
        <strain evidence="7">AATW-2023a</strain>
        <tissue evidence="7">Whole specimen</tissue>
    </source>
</reference>
<dbReference type="PANTHER" id="PTHR22950">
    <property type="entry name" value="AMINO ACID TRANSPORTER"/>
    <property type="match status" value="1"/>
</dbReference>
<comment type="subcellular location">
    <subcellularLocation>
        <location evidence="1">Membrane</location>
        <topology evidence="1">Multi-pass membrane protein</topology>
    </subcellularLocation>
</comment>